<dbReference type="InterPro" id="IPR002549">
    <property type="entry name" value="AI-2E-like"/>
</dbReference>
<name>A0A514LM13_9BACI</name>
<dbReference type="GO" id="GO:0016020">
    <property type="term" value="C:membrane"/>
    <property type="evidence" value="ECO:0007669"/>
    <property type="project" value="UniProtKB-SubCell"/>
</dbReference>
<proteinExistence type="inferred from homology"/>
<protein>
    <submittedName>
        <fullName evidence="7">AI-2E family transporter</fullName>
    </submittedName>
</protein>
<feature type="transmembrane region" description="Helical" evidence="6">
    <location>
        <begin position="33"/>
        <end position="54"/>
    </location>
</feature>
<dbReference type="KEGG" id="sale:EPH95_18095"/>
<evidence type="ECO:0000256" key="2">
    <source>
        <dbReference type="ARBA" id="ARBA00009773"/>
    </source>
</evidence>
<evidence type="ECO:0000256" key="3">
    <source>
        <dbReference type="ARBA" id="ARBA00022692"/>
    </source>
</evidence>
<evidence type="ECO:0000313" key="7">
    <source>
        <dbReference type="EMBL" id="QDI92843.1"/>
    </source>
</evidence>
<keyword evidence="4 6" id="KW-1133">Transmembrane helix</keyword>
<dbReference type="RefSeq" id="WP_142091339.1">
    <property type="nucleotide sequence ID" value="NZ_CP035485.1"/>
</dbReference>
<sequence>MKLRKWLLRALFVLILLACIYFLYLLTPVWKPILTSIGKIILPFLLAGLFAYLLHPIINFLQRQGFPRWTSVLLIYVLFFGGGAWLLIEMAPVLVRQYSAFVNELPGWIQTFESGWVSIHRQIDTLPPMIHDQVEEGVVQLEANGEDMLEGVMEQWPAILEGIVMLFLLPFLIFYLLKDLDAFEKAATYVVPERWQANGKKFVQAVDHALGFYIRGQIVVSLCVGALSVSALWIVQLPYPLILGIFMGMTDLIPYVGPYIGAVPAVIVALGVSWQTVLFTIIAITIVQQLESNVLSPYIMGKSAHLHPLLILLALLIGYEFAGFIGLLIAVPLFVIIGEVVRVFRKKEENEEAQ</sequence>
<gene>
    <name evidence="7" type="ORF">EPH95_18095</name>
</gene>
<feature type="transmembrane region" description="Helical" evidence="6">
    <location>
        <begin position="218"/>
        <end position="235"/>
    </location>
</feature>
<dbReference type="Proteomes" id="UP000319756">
    <property type="component" value="Chromosome"/>
</dbReference>
<evidence type="ECO:0000256" key="5">
    <source>
        <dbReference type="ARBA" id="ARBA00023136"/>
    </source>
</evidence>
<evidence type="ECO:0000256" key="1">
    <source>
        <dbReference type="ARBA" id="ARBA00004141"/>
    </source>
</evidence>
<dbReference type="AlphaFoldDB" id="A0A514LM13"/>
<reference evidence="8" key="1">
    <citation type="submission" date="2019-01" db="EMBL/GenBank/DDBJ databases">
        <title>Genomic analysis of Salicibibacter sp. NKC3-5.</title>
        <authorList>
            <person name="Oh Y.J."/>
        </authorList>
    </citation>
    <scope>NUCLEOTIDE SEQUENCE [LARGE SCALE GENOMIC DNA]</scope>
    <source>
        <strain evidence="8">NKC3-5</strain>
    </source>
</reference>
<dbReference type="PANTHER" id="PTHR21716">
    <property type="entry name" value="TRANSMEMBRANE PROTEIN"/>
    <property type="match status" value="1"/>
</dbReference>
<keyword evidence="5 6" id="KW-0472">Membrane</keyword>
<dbReference type="PANTHER" id="PTHR21716:SF15">
    <property type="entry name" value="TRANSPORT PROTEIN YRRI-RELATED"/>
    <property type="match status" value="1"/>
</dbReference>
<feature type="transmembrane region" description="Helical" evidence="6">
    <location>
        <begin position="66"/>
        <end position="88"/>
    </location>
</feature>
<accession>A0A514LM13</accession>
<feature type="transmembrane region" description="Helical" evidence="6">
    <location>
        <begin position="310"/>
        <end position="337"/>
    </location>
</feature>
<dbReference type="EMBL" id="CP035485">
    <property type="protein sequence ID" value="QDI92843.1"/>
    <property type="molecule type" value="Genomic_DNA"/>
</dbReference>
<feature type="transmembrane region" description="Helical" evidence="6">
    <location>
        <begin position="7"/>
        <end position="27"/>
    </location>
</feature>
<comment type="similarity">
    <text evidence="2">Belongs to the autoinducer-2 exporter (AI-2E) (TC 2.A.86) family.</text>
</comment>
<keyword evidence="3 6" id="KW-0812">Transmembrane</keyword>
<dbReference type="GO" id="GO:0055085">
    <property type="term" value="P:transmembrane transport"/>
    <property type="evidence" value="ECO:0007669"/>
    <property type="project" value="TreeGrafter"/>
</dbReference>
<feature type="transmembrane region" description="Helical" evidence="6">
    <location>
        <begin position="267"/>
        <end position="290"/>
    </location>
</feature>
<feature type="transmembrane region" description="Helical" evidence="6">
    <location>
        <begin position="156"/>
        <end position="177"/>
    </location>
</feature>
<keyword evidence="8" id="KW-1185">Reference proteome</keyword>
<evidence type="ECO:0000313" key="8">
    <source>
        <dbReference type="Proteomes" id="UP000319756"/>
    </source>
</evidence>
<dbReference type="Pfam" id="PF01594">
    <property type="entry name" value="AI-2E_transport"/>
    <property type="match status" value="1"/>
</dbReference>
<comment type="subcellular location">
    <subcellularLocation>
        <location evidence="1">Membrane</location>
        <topology evidence="1">Multi-pass membrane protein</topology>
    </subcellularLocation>
</comment>
<dbReference type="OrthoDB" id="9793390at2"/>
<evidence type="ECO:0000256" key="4">
    <source>
        <dbReference type="ARBA" id="ARBA00022989"/>
    </source>
</evidence>
<evidence type="ECO:0000256" key="6">
    <source>
        <dbReference type="SAM" id="Phobius"/>
    </source>
</evidence>
<organism evidence="7 8">
    <name type="scientific">Salicibibacter halophilus</name>
    <dbReference type="NCBI Taxonomy" id="2502791"/>
    <lineage>
        <taxon>Bacteria</taxon>
        <taxon>Bacillati</taxon>
        <taxon>Bacillota</taxon>
        <taxon>Bacilli</taxon>
        <taxon>Bacillales</taxon>
        <taxon>Bacillaceae</taxon>
        <taxon>Salicibibacter</taxon>
    </lineage>
</organism>